<dbReference type="Pfam" id="PF00083">
    <property type="entry name" value="Sugar_tr"/>
    <property type="match status" value="2"/>
</dbReference>
<feature type="domain" description="Major facilitator superfamily (MFS) profile" evidence="9">
    <location>
        <begin position="1"/>
        <end position="450"/>
    </location>
</feature>
<dbReference type="InterPro" id="IPR020846">
    <property type="entry name" value="MFS_dom"/>
</dbReference>
<keyword evidence="6 8" id="KW-0472">Membrane</keyword>
<dbReference type="InterPro" id="IPR050360">
    <property type="entry name" value="MFS_Sugar_Transporters"/>
</dbReference>
<dbReference type="EMBL" id="MCGT01000016">
    <property type="protein sequence ID" value="ORX53102.1"/>
    <property type="molecule type" value="Genomic_DNA"/>
</dbReference>
<comment type="subcellular location">
    <subcellularLocation>
        <location evidence="1">Membrane</location>
        <topology evidence="1">Multi-pass membrane protein</topology>
    </subcellularLocation>
</comment>
<reference evidence="10 11" key="1">
    <citation type="submission" date="2016-07" db="EMBL/GenBank/DDBJ databases">
        <title>Pervasive Adenine N6-methylation of Active Genes in Fungi.</title>
        <authorList>
            <consortium name="DOE Joint Genome Institute"/>
            <person name="Mondo S.J."/>
            <person name="Dannebaum R.O."/>
            <person name="Kuo R.C."/>
            <person name="Labutti K."/>
            <person name="Haridas S."/>
            <person name="Kuo A."/>
            <person name="Salamov A."/>
            <person name="Ahrendt S.R."/>
            <person name="Lipzen A."/>
            <person name="Sullivan W."/>
            <person name="Andreopoulos W.B."/>
            <person name="Clum A."/>
            <person name="Lindquist E."/>
            <person name="Daum C."/>
            <person name="Ramamoorthy G.K."/>
            <person name="Gryganskyi A."/>
            <person name="Culley D."/>
            <person name="Magnuson J.K."/>
            <person name="James T.Y."/>
            <person name="O'Malley M.A."/>
            <person name="Stajich J.E."/>
            <person name="Spatafora J.W."/>
            <person name="Visel A."/>
            <person name="Grigoriev I.V."/>
        </authorList>
    </citation>
    <scope>NUCLEOTIDE SEQUENCE [LARGE SCALE GENOMIC DNA]</scope>
    <source>
        <strain evidence="10 11">NRRL 3301</strain>
    </source>
</reference>
<dbReference type="InterPro" id="IPR003663">
    <property type="entry name" value="Sugar/inositol_transpt"/>
</dbReference>
<keyword evidence="3" id="KW-0813">Transport</keyword>
<comment type="similarity">
    <text evidence="2">Belongs to the major facilitator superfamily. Sugar transporter (TC 2.A.1.1) family.</text>
</comment>
<evidence type="ECO:0000313" key="11">
    <source>
        <dbReference type="Proteomes" id="UP000242146"/>
    </source>
</evidence>
<evidence type="ECO:0000256" key="1">
    <source>
        <dbReference type="ARBA" id="ARBA00004141"/>
    </source>
</evidence>
<feature type="transmembrane region" description="Helical" evidence="8">
    <location>
        <begin position="109"/>
        <end position="127"/>
    </location>
</feature>
<dbReference type="PANTHER" id="PTHR48022:SF2">
    <property type="entry name" value="PLASTIDIC GLUCOSE TRANSPORTER 4"/>
    <property type="match status" value="1"/>
</dbReference>
<feature type="compositionally biased region" description="Low complexity" evidence="7">
    <location>
        <begin position="164"/>
        <end position="173"/>
    </location>
</feature>
<dbReference type="InterPro" id="IPR036259">
    <property type="entry name" value="MFS_trans_sf"/>
</dbReference>
<dbReference type="SUPFAM" id="SSF47954">
    <property type="entry name" value="Cyclin-like"/>
    <property type="match status" value="1"/>
</dbReference>
<keyword evidence="5 8" id="KW-1133">Transmembrane helix</keyword>
<dbReference type="Proteomes" id="UP000242146">
    <property type="component" value="Unassembled WGS sequence"/>
</dbReference>
<feature type="transmembrane region" description="Helical" evidence="8">
    <location>
        <begin position="75"/>
        <end position="97"/>
    </location>
</feature>
<dbReference type="STRING" id="101127.A0A1X2GGE4"/>
<keyword evidence="11" id="KW-1185">Reference proteome</keyword>
<dbReference type="AlphaFoldDB" id="A0A1X2GGE4"/>
<dbReference type="PROSITE" id="PS00217">
    <property type="entry name" value="SUGAR_TRANSPORT_2"/>
    <property type="match status" value="1"/>
</dbReference>
<dbReference type="Gene3D" id="1.10.472.10">
    <property type="entry name" value="Cyclin-like"/>
    <property type="match status" value="1"/>
</dbReference>
<feature type="transmembrane region" description="Helical" evidence="8">
    <location>
        <begin position="397"/>
        <end position="419"/>
    </location>
</feature>
<evidence type="ECO:0000256" key="5">
    <source>
        <dbReference type="ARBA" id="ARBA00022989"/>
    </source>
</evidence>
<dbReference type="InterPro" id="IPR036915">
    <property type="entry name" value="Cyclin-like_sf"/>
</dbReference>
<keyword evidence="4 8" id="KW-0812">Transmembrane</keyword>
<protein>
    <recommendedName>
        <fullName evidence="9">Major facilitator superfamily (MFS) profile domain-containing protein</fullName>
    </recommendedName>
</protein>
<dbReference type="InterPro" id="IPR005828">
    <property type="entry name" value="MFS_sugar_transport-like"/>
</dbReference>
<dbReference type="Gene3D" id="1.20.1250.20">
    <property type="entry name" value="MFS general substrate transporter like domains"/>
    <property type="match status" value="2"/>
</dbReference>
<feature type="transmembrane region" description="Helical" evidence="8">
    <location>
        <begin position="357"/>
        <end position="385"/>
    </location>
</feature>
<evidence type="ECO:0000256" key="3">
    <source>
        <dbReference type="ARBA" id="ARBA00022448"/>
    </source>
</evidence>
<dbReference type="InterPro" id="IPR005829">
    <property type="entry name" value="Sugar_transporter_CS"/>
</dbReference>
<dbReference type="GO" id="GO:0016020">
    <property type="term" value="C:membrane"/>
    <property type="evidence" value="ECO:0007669"/>
    <property type="project" value="UniProtKB-SubCell"/>
</dbReference>
<dbReference type="PANTHER" id="PTHR48022">
    <property type="entry name" value="PLASTIDIC GLUCOSE TRANSPORTER 4"/>
    <property type="match status" value="1"/>
</dbReference>
<evidence type="ECO:0000256" key="8">
    <source>
        <dbReference type="SAM" id="Phobius"/>
    </source>
</evidence>
<feature type="transmembrane region" description="Helical" evidence="8">
    <location>
        <begin position="313"/>
        <end position="337"/>
    </location>
</feature>
<evidence type="ECO:0000313" key="10">
    <source>
        <dbReference type="EMBL" id="ORX53102.1"/>
    </source>
</evidence>
<evidence type="ECO:0000256" key="7">
    <source>
        <dbReference type="SAM" id="MobiDB-lite"/>
    </source>
</evidence>
<dbReference type="PROSITE" id="PS50850">
    <property type="entry name" value="MFS"/>
    <property type="match status" value="1"/>
</dbReference>
<evidence type="ECO:0000256" key="4">
    <source>
        <dbReference type="ARBA" id="ARBA00022692"/>
    </source>
</evidence>
<name>A0A1X2GGE4_9FUNG</name>
<dbReference type="PROSITE" id="PS00216">
    <property type="entry name" value="SUGAR_TRANSPORT_1"/>
    <property type="match status" value="2"/>
</dbReference>
<dbReference type="SUPFAM" id="SSF103473">
    <property type="entry name" value="MFS general substrate transporter"/>
    <property type="match status" value="1"/>
</dbReference>
<evidence type="ECO:0000259" key="9">
    <source>
        <dbReference type="PROSITE" id="PS50850"/>
    </source>
</evidence>
<feature type="transmembrane region" description="Helical" evidence="8">
    <location>
        <begin position="281"/>
        <end position="306"/>
    </location>
</feature>
<accession>A0A1X2GGE4</accession>
<gene>
    <name evidence="10" type="ORF">DM01DRAFT_1407876</name>
</gene>
<proteinExistence type="inferred from homology"/>
<feature type="transmembrane region" description="Helical" evidence="8">
    <location>
        <begin position="40"/>
        <end position="63"/>
    </location>
</feature>
<feature type="region of interest" description="Disordered" evidence="7">
    <location>
        <begin position="156"/>
        <end position="176"/>
    </location>
</feature>
<evidence type="ECO:0000256" key="6">
    <source>
        <dbReference type="ARBA" id="ARBA00023136"/>
    </source>
</evidence>
<sequence length="687" mass="77188">MQVSGPIVDKIGRRRLFIAAACIHNVGAFIQAFGRSFGVLVVGRMVAGVSLGIFAFLVPLYQSELARHEHRGRMITFYQLGVTAGFCVAYWVAYATFNLKQHFSWELPILLQIGPSTILLLGIPWAVPETPRWLVYKGRRNSADAILSKLRMRRQEDDHEKVVSSPPTSSTSPLGAHGLLIAEEDHDRQEEMESHLGSSPSTTASSDAYSLDMEYLGIIQDVSFERHCPTSYASLLTKGNDNNRKRLFLGMGLHIMTQFTGINALLFHLPHIMETMGLAEINAMLIGNAVSGMVNMLATILVFFYIDRWGRRRILMVGALAMCVCMVSISIILAVYSDSRNEASRSSEMMMYVSNPQATMAVLVLLCLFLACFAMTWAAIGWIFPAEIYSQRIRAKAMGVTTGSMFGCSLLVTQVAPYLFDVMAWKAYVVFACLVLVDALLVHFFYPETKAKTLEEIQLLFSGALVDQTPKAHHPATAAEAWEKIEELCRSPTSRSRHPLERKPGIMQKNYDKAISRSDEPPTAKLSDPLPSILTDFMAIMLCDMVPCRPRHDVLFQVNGQPLPELMYFIQMMTFGGEINCRTALVALIYLERAKLRLPSHAVGSPDTSHRLFLASLLLASKLLQGSTWTTATLTKHRVYKLCRGLYSYREIESIERGFLKLIEYQCWVDDRDLHHFIMRHRSDLAF</sequence>
<dbReference type="PRINTS" id="PR00171">
    <property type="entry name" value="SUGRTRNSPORT"/>
</dbReference>
<feature type="transmembrane region" description="Helical" evidence="8">
    <location>
        <begin position="425"/>
        <end position="446"/>
    </location>
</feature>
<feature type="transmembrane region" description="Helical" evidence="8">
    <location>
        <begin position="247"/>
        <end position="269"/>
    </location>
</feature>
<organism evidence="10 11">
    <name type="scientific">Hesseltinella vesiculosa</name>
    <dbReference type="NCBI Taxonomy" id="101127"/>
    <lineage>
        <taxon>Eukaryota</taxon>
        <taxon>Fungi</taxon>
        <taxon>Fungi incertae sedis</taxon>
        <taxon>Mucoromycota</taxon>
        <taxon>Mucoromycotina</taxon>
        <taxon>Mucoromycetes</taxon>
        <taxon>Mucorales</taxon>
        <taxon>Cunninghamellaceae</taxon>
        <taxon>Hesseltinella</taxon>
    </lineage>
</organism>
<dbReference type="OrthoDB" id="4142200at2759"/>
<dbReference type="GO" id="GO:0005351">
    <property type="term" value="F:carbohydrate:proton symporter activity"/>
    <property type="evidence" value="ECO:0007669"/>
    <property type="project" value="TreeGrafter"/>
</dbReference>
<feature type="transmembrane region" description="Helical" evidence="8">
    <location>
        <begin position="16"/>
        <end position="34"/>
    </location>
</feature>
<comment type="caution">
    <text evidence="10">The sequence shown here is derived from an EMBL/GenBank/DDBJ whole genome shotgun (WGS) entry which is preliminary data.</text>
</comment>
<evidence type="ECO:0000256" key="2">
    <source>
        <dbReference type="ARBA" id="ARBA00010992"/>
    </source>
</evidence>